<dbReference type="EMBL" id="MPPL01000001">
    <property type="protein sequence ID" value="OKS88041.1"/>
    <property type="molecule type" value="Genomic_DNA"/>
</dbReference>
<reference evidence="1 2" key="1">
    <citation type="submission" date="2016-11" db="EMBL/GenBank/DDBJ databases">
        <title>Whole Genome Sequencing of Mucilaginibacter polytrichastri RG4-7(T) isolated from the moss sample.</title>
        <authorList>
            <person name="Li Y."/>
        </authorList>
    </citation>
    <scope>NUCLEOTIDE SEQUENCE [LARGE SCALE GENOMIC DNA]</scope>
    <source>
        <strain evidence="1 2">RG4-7</strain>
    </source>
</reference>
<name>A0A1Q6A233_9SPHI</name>
<keyword evidence="2" id="KW-1185">Reference proteome</keyword>
<accession>A0A1Q6A233</accession>
<gene>
    <name evidence="1" type="ORF">RG47T_3505</name>
</gene>
<organism evidence="1 2">
    <name type="scientific">Mucilaginibacter polytrichastri</name>
    <dbReference type="NCBI Taxonomy" id="1302689"/>
    <lineage>
        <taxon>Bacteria</taxon>
        <taxon>Pseudomonadati</taxon>
        <taxon>Bacteroidota</taxon>
        <taxon>Sphingobacteriia</taxon>
        <taxon>Sphingobacteriales</taxon>
        <taxon>Sphingobacteriaceae</taxon>
        <taxon>Mucilaginibacter</taxon>
    </lineage>
</organism>
<dbReference type="Gene3D" id="2.60.120.560">
    <property type="entry name" value="Exo-inulinase, domain 1"/>
    <property type="match status" value="1"/>
</dbReference>
<sequence length="413" mass="46798">MPIGKVECIIDPKREFPSRNIASFDQNQKAMILRNLFLTVPLILFFCFDCHAQVNNNQKIMIIPIESSRWDTTASKAEFVTYKGVKAVRMNRNGGQINIKGIVFTNGTIEFDTQPIEAEKSNFNPIGVYFRQQNSKESEYVYLRTKRDDSKRTNDDIQYAPVVNGVLLFNMMSPYDGPAPVHNNEWNHIKLVVSGMQMRVYVNDMDEPVLEIPRLESNSKSGTIGFDGLAYFANLTIKPNDVGNLSPLEGIDPTKYDINYIREWEVSTSKVMSRGKELTIGDLPKDSTQWSKITAERRGVINLSRKFGVNDTGRYVWLKTTINSTKDQVMQMQLGFCDEVYVFANNILIDADKNQFGLPLAKFPNGCLNIDNSMVNIPLKTGKNTLLIGVVNNFYSWGIIARLRNLSGITVQN</sequence>
<dbReference type="Proteomes" id="UP000186720">
    <property type="component" value="Unassembled WGS sequence"/>
</dbReference>
<comment type="caution">
    <text evidence="1">The sequence shown here is derived from an EMBL/GenBank/DDBJ whole genome shotgun (WGS) entry which is preliminary data.</text>
</comment>
<dbReference type="STRING" id="1302689.RG47T_3505"/>
<evidence type="ECO:0008006" key="3">
    <source>
        <dbReference type="Google" id="ProtNLM"/>
    </source>
</evidence>
<dbReference type="AlphaFoldDB" id="A0A1Q6A233"/>
<protein>
    <recommendedName>
        <fullName evidence="3">3-keto-disaccharide hydrolase domain-containing protein</fullName>
    </recommendedName>
</protein>
<proteinExistence type="predicted"/>
<evidence type="ECO:0000313" key="2">
    <source>
        <dbReference type="Proteomes" id="UP000186720"/>
    </source>
</evidence>
<evidence type="ECO:0000313" key="1">
    <source>
        <dbReference type="EMBL" id="OKS88041.1"/>
    </source>
</evidence>